<dbReference type="EMBL" id="JBHULM010000011">
    <property type="protein sequence ID" value="MFD2542915.1"/>
    <property type="molecule type" value="Genomic_DNA"/>
</dbReference>
<accession>A0ABW5K4T9</accession>
<dbReference type="SMART" id="SM00935">
    <property type="entry name" value="OmpH"/>
    <property type="match status" value="1"/>
</dbReference>
<dbReference type="Pfam" id="PF03938">
    <property type="entry name" value="OmpH"/>
    <property type="match status" value="1"/>
</dbReference>
<name>A0ABW5K4T9_9FLAO</name>
<dbReference type="Gene3D" id="3.30.910.20">
    <property type="entry name" value="Skp domain"/>
    <property type="match status" value="1"/>
</dbReference>
<comment type="similarity">
    <text evidence="1">Belongs to the Skp family.</text>
</comment>
<dbReference type="PANTHER" id="PTHR35089">
    <property type="entry name" value="CHAPERONE PROTEIN SKP"/>
    <property type="match status" value="1"/>
</dbReference>
<comment type="caution">
    <text evidence="3">The sequence shown here is derived from an EMBL/GenBank/DDBJ whole genome shotgun (WGS) entry which is preliminary data.</text>
</comment>
<dbReference type="PANTHER" id="PTHR35089:SF1">
    <property type="entry name" value="CHAPERONE PROTEIN SKP"/>
    <property type="match status" value="1"/>
</dbReference>
<evidence type="ECO:0000256" key="2">
    <source>
        <dbReference type="ARBA" id="ARBA00022729"/>
    </source>
</evidence>
<dbReference type="PROSITE" id="PS51257">
    <property type="entry name" value="PROKAR_LIPOPROTEIN"/>
    <property type="match status" value="1"/>
</dbReference>
<reference evidence="4" key="1">
    <citation type="journal article" date="2019" name="Int. J. Syst. Evol. Microbiol.">
        <title>The Global Catalogue of Microorganisms (GCM) 10K type strain sequencing project: providing services to taxonomists for standard genome sequencing and annotation.</title>
        <authorList>
            <consortium name="The Broad Institute Genomics Platform"/>
            <consortium name="The Broad Institute Genome Sequencing Center for Infectious Disease"/>
            <person name="Wu L."/>
            <person name="Ma J."/>
        </authorList>
    </citation>
    <scope>NUCLEOTIDE SEQUENCE [LARGE SCALE GENOMIC DNA]</scope>
    <source>
        <strain evidence="4">KCTC 42808</strain>
    </source>
</reference>
<evidence type="ECO:0000313" key="4">
    <source>
        <dbReference type="Proteomes" id="UP001597467"/>
    </source>
</evidence>
<keyword evidence="4" id="KW-1185">Reference proteome</keyword>
<sequence length="169" mass="18914">MKKIILALVTVFALSSCEQQKIAFIDNGELINEYQGKKDIEAKFQIKDEAFKKNTDSLANGFQIEAKAFELAAAKMSQSKAQEQYSALMQKQQGLQRQVQMQQQAMQQEFQVEIDSAIVAVKEFVTDYGKKNGYTYILGKNEAGSVMYGSEANDITKAVLEALNASYKK</sequence>
<protein>
    <submittedName>
        <fullName evidence="3">OmpH family outer membrane protein</fullName>
    </submittedName>
</protein>
<organism evidence="3 4">
    <name type="scientific">Lacinutrix gracilariae</name>
    <dbReference type="NCBI Taxonomy" id="1747198"/>
    <lineage>
        <taxon>Bacteria</taxon>
        <taxon>Pseudomonadati</taxon>
        <taxon>Bacteroidota</taxon>
        <taxon>Flavobacteriia</taxon>
        <taxon>Flavobacteriales</taxon>
        <taxon>Flavobacteriaceae</taxon>
        <taxon>Lacinutrix</taxon>
    </lineage>
</organism>
<dbReference type="RefSeq" id="WP_379904277.1">
    <property type="nucleotide sequence ID" value="NZ_JBHULM010000011.1"/>
</dbReference>
<dbReference type="InterPro" id="IPR024930">
    <property type="entry name" value="Skp_dom_sf"/>
</dbReference>
<gene>
    <name evidence="3" type="ORF">ACFSSB_11345</name>
</gene>
<evidence type="ECO:0000256" key="1">
    <source>
        <dbReference type="ARBA" id="ARBA00009091"/>
    </source>
</evidence>
<dbReference type="Proteomes" id="UP001597467">
    <property type="component" value="Unassembled WGS sequence"/>
</dbReference>
<dbReference type="SUPFAM" id="SSF111384">
    <property type="entry name" value="OmpH-like"/>
    <property type="match status" value="1"/>
</dbReference>
<dbReference type="InterPro" id="IPR005632">
    <property type="entry name" value="Chaperone_Skp"/>
</dbReference>
<keyword evidence="2" id="KW-0732">Signal</keyword>
<proteinExistence type="inferred from homology"/>
<evidence type="ECO:0000313" key="3">
    <source>
        <dbReference type="EMBL" id="MFD2542915.1"/>
    </source>
</evidence>